<feature type="region of interest" description="Disordered" evidence="1">
    <location>
        <begin position="243"/>
        <end position="263"/>
    </location>
</feature>
<dbReference type="Proteomes" id="UP000054498">
    <property type="component" value="Unassembled WGS sequence"/>
</dbReference>
<evidence type="ECO:0000313" key="5">
    <source>
        <dbReference type="Proteomes" id="UP000054498"/>
    </source>
</evidence>
<dbReference type="GeneID" id="25738232"/>
<gene>
    <name evidence="4" type="ORF">MNEG_5355</name>
</gene>
<dbReference type="InterPro" id="IPR013857">
    <property type="entry name" value="NADH-UbQ_OxRdtase-assoc_prot30"/>
</dbReference>
<dbReference type="SUPFAM" id="SSF51735">
    <property type="entry name" value="NAD(P)-binding Rossmann-fold domains"/>
    <property type="match status" value="1"/>
</dbReference>
<dbReference type="EMBL" id="KK101010">
    <property type="protein sequence ID" value="KIZ02606.1"/>
    <property type="molecule type" value="Genomic_DNA"/>
</dbReference>
<evidence type="ECO:0000256" key="1">
    <source>
        <dbReference type="SAM" id="MobiDB-lite"/>
    </source>
</evidence>
<feature type="region of interest" description="Disordered" evidence="1">
    <location>
        <begin position="1"/>
        <end position="86"/>
    </location>
</feature>
<dbReference type="Gene3D" id="3.40.50.720">
    <property type="entry name" value="NAD(P)-binding Rossmann-like Domain"/>
    <property type="match status" value="2"/>
</dbReference>
<evidence type="ECO:0000313" key="4">
    <source>
        <dbReference type="EMBL" id="KIZ02606.1"/>
    </source>
</evidence>
<dbReference type="InterPro" id="IPR016040">
    <property type="entry name" value="NAD(P)-bd_dom"/>
</dbReference>
<feature type="domain" description="NAD(P)-binding" evidence="3">
    <location>
        <begin position="476"/>
        <end position="550"/>
    </location>
</feature>
<feature type="compositionally biased region" description="Basic and acidic residues" evidence="1">
    <location>
        <begin position="43"/>
        <end position="66"/>
    </location>
</feature>
<dbReference type="Pfam" id="PF08547">
    <property type="entry name" value="CIA30"/>
    <property type="match status" value="1"/>
</dbReference>
<dbReference type="SUPFAM" id="SSF49785">
    <property type="entry name" value="Galactose-binding domain-like"/>
    <property type="match status" value="1"/>
</dbReference>
<evidence type="ECO:0000259" key="3">
    <source>
        <dbReference type="Pfam" id="PF13460"/>
    </source>
</evidence>
<feature type="domain" description="NAD(P)-binding" evidence="3">
    <location>
        <begin position="145"/>
        <end position="242"/>
    </location>
</feature>
<evidence type="ECO:0008006" key="6">
    <source>
        <dbReference type="Google" id="ProtNLM"/>
    </source>
</evidence>
<feature type="compositionally biased region" description="Low complexity" evidence="1">
    <location>
        <begin position="67"/>
        <end position="82"/>
    </location>
</feature>
<name>A0A0D2NAN7_9CHLO</name>
<reference evidence="4 5" key="1">
    <citation type="journal article" date="2013" name="BMC Genomics">
        <title>Reconstruction of the lipid metabolism for the microalga Monoraphidium neglectum from its genome sequence reveals characteristics suitable for biofuel production.</title>
        <authorList>
            <person name="Bogen C."/>
            <person name="Al-Dilaimi A."/>
            <person name="Albersmeier A."/>
            <person name="Wichmann J."/>
            <person name="Grundmann M."/>
            <person name="Rupp O."/>
            <person name="Lauersen K.J."/>
            <person name="Blifernez-Klassen O."/>
            <person name="Kalinowski J."/>
            <person name="Goesmann A."/>
            <person name="Mussgnug J.H."/>
            <person name="Kruse O."/>
        </authorList>
    </citation>
    <scope>NUCLEOTIDE SEQUENCE [LARGE SCALE GENOMIC DNA]</scope>
    <source>
        <strain evidence="4 5">SAG 48.87</strain>
    </source>
</reference>
<proteinExistence type="predicted"/>
<dbReference type="InterPro" id="IPR036291">
    <property type="entry name" value="NAD(P)-bd_dom_sf"/>
</dbReference>
<dbReference type="InterPro" id="IPR008979">
    <property type="entry name" value="Galactose-bd-like_sf"/>
</dbReference>
<dbReference type="PANTHER" id="PTHR15020">
    <property type="entry name" value="FLAVIN REDUCTASE-RELATED"/>
    <property type="match status" value="1"/>
</dbReference>
<dbReference type="PANTHER" id="PTHR15020:SF47">
    <property type="entry name" value="NAD(P)-BINDING DOMAIN-CONTAINING PROTEIN"/>
    <property type="match status" value="1"/>
</dbReference>
<accession>A0A0D2NAN7</accession>
<sequence>MQTGLGARGQRIGGSGSSRHRARPFGSTPCRGPAARWQVRASSDPDKEPDAKDLRDKFFKQSESQRSRSQSPSSSGGDQQGSNILDSVNPYQLGRQARQAVNDLWGQLSAVTAPTKSFSFDDVLDLGLDADAPSSATSTRVLVVGATGRVGRILSRKLLLRGYKVRALVRRREGMREGAEGVPDAVEVVSGDVGEMKDVQRAVRGVDKIIFVAGARSIFTGDLLRVDDRGVMNVVKALQDERNRTARSRSAAANPGAKKPFNSNAKKEVADFNKLYHQLRWDVQFVGSQSEDGSMGRDFERANLATAEITSDNNLLFEGALFTRNAIAEVGAKLNPKLPGGEDRFGGCEALTMRVKGEGHTYACVLTTSGGGRYVARFPSRVRYSTVRLPFSLFRPEQDGQPPLDPEQIERVGIRYELRRAAASGSGLRDAAAAAKAAADQQRLNKFKLEIDWIKALPGGVEPDVVLLSCSGAPRPDIDAADLQKLVAAKRRGEEHLRASGLGYTIIRPGPLVDEPGGYKALLFDQGDRVTQPVSAADVADICLRALHEPEARNKSFDVCYEYTPDEGLQLYELVASIPGQNTNYLAPALGPLAKNT</sequence>
<dbReference type="STRING" id="145388.A0A0D2NAN7"/>
<dbReference type="OrthoDB" id="10254221at2759"/>
<dbReference type="RefSeq" id="XP_013901625.1">
    <property type="nucleotide sequence ID" value="XM_014046171.1"/>
</dbReference>
<feature type="domain" description="NADH:ubiquinone oxidoreductase intermediate-associated protein 30" evidence="2">
    <location>
        <begin position="312"/>
        <end position="417"/>
    </location>
</feature>
<evidence type="ECO:0000259" key="2">
    <source>
        <dbReference type="Pfam" id="PF08547"/>
    </source>
</evidence>
<dbReference type="AlphaFoldDB" id="A0A0D2NAN7"/>
<protein>
    <recommendedName>
        <fullName evidence="6">NAD(P)-binding domain-containing protein</fullName>
    </recommendedName>
</protein>
<keyword evidence="5" id="KW-1185">Reference proteome</keyword>
<dbReference type="Pfam" id="PF13460">
    <property type="entry name" value="NAD_binding_10"/>
    <property type="match status" value="2"/>
</dbReference>
<organism evidence="4 5">
    <name type="scientific">Monoraphidium neglectum</name>
    <dbReference type="NCBI Taxonomy" id="145388"/>
    <lineage>
        <taxon>Eukaryota</taxon>
        <taxon>Viridiplantae</taxon>
        <taxon>Chlorophyta</taxon>
        <taxon>core chlorophytes</taxon>
        <taxon>Chlorophyceae</taxon>
        <taxon>CS clade</taxon>
        <taxon>Sphaeropleales</taxon>
        <taxon>Selenastraceae</taxon>
        <taxon>Monoraphidium</taxon>
    </lineage>
</organism>
<dbReference type="KEGG" id="mng:MNEG_5355"/>